<name>D5X3W1_THIK1</name>
<gene>
    <name evidence="1" type="ordered locus">Tint_2197</name>
</gene>
<dbReference type="STRING" id="75379.Tint_2197"/>
<accession>D5X3W1</accession>
<organism evidence="1">
    <name type="scientific">Thiomonas intermedia (strain K12)</name>
    <name type="common">Thiobacillus intermedius</name>
    <dbReference type="NCBI Taxonomy" id="75379"/>
    <lineage>
        <taxon>Bacteria</taxon>
        <taxon>Pseudomonadati</taxon>
        <taxon>Pseudomonadota</taxon>
        <taxon>Betaproteobacteria</taxon>
        <taxon>Burkholderiales</taxon>
        <taxon>Thiomonas</taxon>
    </lineage>
</organism>
<dbReference type="KEGG" id="tin:Tint_2197"/>
<dbReference type="EMBL" id="CP002021">
    <property type="protein sequence ID" value="ADG31548.1"/>
    <property type="molecule type" value="Genomic_DNA"/>
</dbReference>
<evidence type="ECO:0000313" key="1">
    <source>
        <dbReference type="EMBL" id="ADG31548.1"/>
    </source>
</evidence>
<reference evidence="1" key="1">
    <citation type="submission" date="2010-04" db="EMBL/GenBank/DDBJ databases">
        <title>Complete sequence of Thiomonas intermedia K12.</title>
        <authorList>
            <consortium name="US DOE Joint Genome Institute"/>
            <person name="Lucas S."/>
            <person name="Copeland A."/>
            <person name="Lapidus A."/>
            <person name="Cheng J.-F."/>
            <person name="Bruce D."/>
            <person name="Goodwin L."/>
            <person name="Pitluck S."/>
            <person name="Davenport K."/>
            <person name="Detter J.C."/>
            <person name="Han C."/>
            <person name="Tapia R."/>
            <person name="Land M."/>
            <person name="Hauser L."/>
            <person name="Kyrpides N."/>
            <person name="Ovchinnikova G."/>
            <person name="Kerfeld C.A."/>
            <person name="Cannon G.C."/>
            <person name="Heinhorst S."/>
            <person name="Woyke T."/>
        </authorList>
    </citation>
    <scope>NUCLEOTIDE SEQUENCE [LARGE SCALE GENOMIC DNA]</scope>
    <source>
        <strain evidence="1">K12</strain>
    </source>
</reference>
<dbReference type="AlphaFoldDB" id="D5X3W1"/>
<dbReference type="BioCyc" id="TINT75379:TINT_RS10975-MONOMER"/>
<sequence length="156" mass="17530">MARMANNRDLLFDDCCDPEDLLRILQDAEQILTQRAWQDARLEQAQRQAEEEMLVRALNSREFCVLANVRAFMAISADMAATRRAPLTTLLAALRRILVGLLQDKLSNRLCRLAARRAIALAATPSGRSIPSDCLTPRLVAQRPFVARATRAVLMR</sequence>
<protein>
    <submittedName>
        <fullName evidence="1">Uncharacterized protein</fullName>
    </submittedName>
</protein>
<dbReference type="HOGENOM" id="CLU_114140_0_0_4"/>
<proteinExistence type="predicted"/>